<dbReference type="Pfam" id="PF01381">
    <property type="entry name" value="HTH_3"/>
    <property type="match status" value="1"/>
</dbReference>
<dbReference type="RefSeq" id="WP_216130081.1">
    <property type="nucleotide sequence ID" value="NZ_CP064782.1"/>
</dbReference>
<feature type="domain" description="HTH cro/C1-type" evidence="1">
    <location>
        <begin position="32"/>
        <end position="87"/>
    </location>
</feature>
<accession>A0A975SKB5</accession>
<protein>
    <submittedName>
        <fullName evidence="2">Helix-turn-helix domain-containing protein</fullName>
    </submittedName>
</protein>
<evidence type="ECO:0000313" key="3">
    <source>
        <dbReference type="Proteomes" id="UP000683428"/>
    </source>
</evidence>
<dbReference type="CDD" id="cd00093">
    <property type="entry name" value="HTH_XRE"/>
    <property type="match status" value="1"/>
</dbReference>
<dbReference type="AlphaFoldDB" id="A0A975SKB5"/>
<name>A0A975SKB5_9RHOO</name>
<evidence type="ECO:0000259" key="1">
    <source>
        <dbReference type="PROSITE" id="PS50943"/>
    </source>
</evidence>
<reference evidence="2" key="1">
    <citation type="submission" date="2020-11" db="EMBL/GenBank/DDBJ databases">
        <title>Azospira inquinata sp. nov.</title>
        <authorList>
            <person name="Moe W.M."/>
            <person name="Mikes M.C."/>
        </authorList>
    </citation>
    <scope>NUCLEOTIDE SEQUENCE</scope>
    <source>
        <strain evidence="2">Azo-3</strain>
    </source>
</reference>
<sequence length="114" mass="12716">MKKNLSPRERDSLLLDLLHQLMTEKITEGQLLRHLRKKVLGLSQDQYAKLTGISRRTLSDLELGKGASSLKLLNGVFKPLGLQVGLLPRSSLLRRQLFETLEQPDPSPSGSLTS</sequence>
<dbReference type="PROSITE" id="PS50943">
    <property type="entry name" value="HTH_CROC1"/>
    <property type="match status" value="1"/>
</dbReference>
<keyword evidence="3" id="KW-1185">Reference proteome</keyword>
<dbReference type="SMART" id="SM00530">
    <property type="entry name" value="HTH_XRE"/>
    <property type="match status" value="1"/>
</dbReference>
<gene>
    <name evidence="2" type="ORF">Azoinq_08365</name>
</gene>
<proteinExistence type="predicted"/>
<organism evidence="2 3">
    <name type="scientific">Azospira inquinata</name>
    <dbReference type="NCBI Taxonomy" id="2785627"/>
    <lineage>
        <taxon>Bacteria</taxon>
        <taxon>Pseudomonadati</taxon>
        <taxon>Pseudomonadota</taxon>
        <taxon>Betaproteobacteria</taxon>
        <taxon>Rhodocyclales</taxon>
        <taxon>Rhodocyclaceae</taxon>
        <taxon>Azospira</taxon>
    </lineage>
</organism>
<dbReference type="InterPro" id="IPR001387">
    <property type="entry name" value="Cro/C1-type_HTH"/>
</dbReference>
<evidence type="ECO:0000313" key="2">
    <source>
        <dbReference type="EMBL" id="QWT47890.1"/>
    </source>
</evidence>
<dbReference type="EMBL" id="CP064782">
    <property type="protein sequence ID" value="QWT47890.1"/>
    <property type="molecule type" value="Genomic_DNA"/>
</dbReference>
<dbReference type="KEGG" id="aiq:Azoinq_08365"/>
<dbReference type="Proteomes" id="UP000683428">
    <property type="component" value="Chromosome"/>
</dbReference>